<evidence type="ECO:0000313" key="2">
    <source>
        <dbReference type="Proteomes" id="UP001159363"/>
    </source>
</evidence>
<accession>A0ABQ9GY37</accession>
<proteinExistence type="predicted"/>
<protein>
    <submittedName>
        <fullName evidence="1">Uncharacterized protein</fullName>
    </submittedName>
</protein>
<organism evidence="1 2">
    <name type="scientific">Dryococelus australis</name>
    <dbReference type="NCBI Taxonomy" id="614101"/>
    <lineage>
        <taxon>Eukaryota</taxon>
        <taxon>Metazoa</taxon>
        <taxon>Ecdysozoa</taxon>
        <taxon>Arthropoda</taxon>
        <taxon>Hexapoda</taxon>
        <taxon>Insecta</taxon>
        <taxon>Pterygota</taxon>
        <taxon>Neoptera</taxon>
        <taxon>Polyneoptera</taxon>
        <taxon>Phasmatodea</taxon>
        <taxon>Verophasmatodea</taxon>
        <taxon>Anareolatae</taxon>
        <taxon>Phasmatidae</taxon>
        <taxon>Eurycanthinae</taxon>
        <taxon>Dryococelus</taxon>
    </lineage>
</organism>
<gene>
    <name evidence="1" type="ORF">PR048_021372</name>
</gene>
<keyword evidence="2" id="KW-1185">Reference proteome</keyword>
<dbReference type="EMBL" id="JARBHB010000008">
    <property type="protein sequence ID" value="KAJ8876922.1"/>
    <property type="molecule type" value="Genomic_DNA"/>
</dbReference>
<sequence>MRLIASLKQFSDTHKTPYDRVKRCWERKINIKAFKRVNRIAKEGPTAISPSTNRQSRTAVFKQRTDIGHCKAGPDIFFHIRPAAREDHNMGVSVHHFVLPATSFASDGRTRRQQPDALIVSLPRVQTHLLPQEGQAALQVDLIIDDSAYLFLFTARLRNEGAGKREIPRKPADQRHPSAAIPTCNNLGATPPGIELGSPWWEVSSPTTTPPWPPTAGGSGSIYSHIRNEADVTVHQLVVSRCFPFHHKLCSPPVYRSRRGVVVRLLACLRKVYRVRFTAGLHPTHGGVASNPRRGCIQYFARGNRVGRCCWSTGFLGDIPLPRPCVPALLHSYLASPSSALKITMAAKNLLVSTRLGASSFLSWPATREDRAEWVCPIADSRPPEPASGIMFKANGARNHVTGRASPQQRAVDPSSRGRYEPVIPLEKNGGGGGSVLIREAVLRSPFAVYVVWITRSLMDITASHRSRTACGLSCVCACERPAVHHIALPCSTSTLTPAPL</sequence>
<comment type="caution">
    <text evidence="1">The sequence shown here is derived from an EMBL/GenBank/DDBJ whole genome shotgun (WGS) entry which is preliminary data.</text>
</comment>
<dbReference type="Proteomes" id="UP001159363">
    <property type="component" value="Chromosome 7"/>
</dbReference>
<name>A0ABQ9GY37_9NEOP</name>
<evidence type="ECO:0000313" key="1">
    <source>
        <dbReference type="EMBL" id="KAJ8876922.1"/>
    </source>
</evidence>
<reference evidence="1 2" key="1">
    <citation type="submission" date="2023-02" db="EMBL/GenBank/DDBJ databases">
        <title>LHISI_Scaffold_Assembly.</title>
        <authorList>
            <person name="Stuart O.P."/>
            <person name="Cleave R."/>
            <person name="Magrath M.J.L."/>
            <person name="Mikheyev A.S."/>
        </authorList>
    </citation>
    <scope>NUCLEOTIDE SEQUENCE [LARGE SCALE GENOMIC DNA]</scope>
    <source>
        <strain evidence="1">Daus_M_001</strain>
        <tissue evidence="1">Leg muscle</tissue>
    </source>
</reference>